<keyword evidence="2 5" id="KW-0808">Transferase</keyword>
<dbReference type="SUPFAM" id="SSF53756">
    <property type="entry name" value="UDP-Glycosyltransferase/glycogen phosphorylase"/>
    <property type="match status" value="1"/>
</dbReference>
<name>A0A917SW28_9ACTN</name>
<dbReference type="PANTHER" id="PTHR46401">
    <property type="entry name" value="GLYCOSYLTRANSFERASE WBBK-RELATED"/>
    <property type="match status" value="1"/>
</dbReference>
<proteinExistence type="predicted"/>
<dbReference type="PANTHER" id="PTHR46401:SF2">
    <property type="entry name" value="GLYCOSYLTRANSFERASE WBBK-RELATED"/>
    <property type="match status" value="1"/>
</dbReference>
<dbReference type="GO" id="GO:0009103">
    <property type="term" value="P:lipopolysaccharide biosynthetic process"/>
    <property type="evidence" value="ECO:0007669"/>
    <property type="project" value="TreeGrafter"/>
</dbReference>
<keyword evidence="1" id="KW-0328">Glycosyltransferase</keyword>
<dbReference type="CDD" id="cd03809">
    <property type="entry name" value="GT4_MtfB-like"/>
    <property type="match status" value="1"/>
</dbReference>
<sequence>MPELVVVVEQCLAPVPGGTGRYAAQIAAALVRTAPAGWRVRSVAAWHRDVTAARVPGVRGPRRLPVGRRALTLLWERGLPPWPLGASVHATTPLFPRRLVLPARPARASATDGSGRRRRPGRPVVVTVHDTVPWTHPETLTPRGVAWHRAVVARAVREADAVVVPSRTVGDELTALFPELGGRLAVVPHGVTELAVPDDAERRRVALGLPPGYLLSLATLEPRKGLDVLLGALGRPECAGMVLAVAGRPGWGGLDPVELARRAGVSPDRLRLLGGLPDADLAAVLAGAAALVAPSRAEGFGLPVLEAFAAGVPVVHSDAPALVEVAGGAAVVVPRGDERALAAALHRVTADRDFAATLSERGRRRAGDFDWGRSAEATWDLHLRVRDRRGRD</sequence>
<evidence type="ECO:0000313" key="6">
    <source>
        <dbReference type="Proteomes" id="UP000655208"/>
    </source>
</evidence>
<dbReference type="EMBL" id="BMNA01000004">
    <property type="protein sequence ID" value="GGM01488.1"/>
    <property type="molecule type" value="Genomic_DNA"/>
</dbReference>
<reference evidence="5" key="1">
    <citation type="journal article" date="2014" name="Int. J. Syst. Evol. Microbiol.">
        <title>Complete genome sequence of Corynebacterium casei LMG S-19264T (=DSM 44701T), isolated from a smear-ripened cheese.</title>
        <authorList>
            <consortium name="US DOE Joint Genome Institute (JGI-PGF)"/>
            <person name="Walter F."/>
            <person name="Albersmeier A."/>
            <person name="Kalinowski J."/>
            <person name="Ruckert C."/>
        </authorList>
    </citation>
    <scope>NUCLEOTIDE SEQUENCE</scope>
    <source>
        <strain evidence="5">CGMCC 4.7308</strain>
    </source>
</reference>
<gene>
    <name evidence="5" type="ORF">GCM10011594_21910</name>
</gene>
<evidence type="ECO:0000256" key="1">
    <source>
        <dbReference type="ARBA" id="ARBA00022676"/>
    </source>
</evidence>
<accession>A0A917SW28</accession>
<evidence type="ECO:0000256" key="2">
    <source>
        <dbReference type="ARBA" id="ARBA00022679"/>
    </source>
</evidence>
<dbReference type="RefSeq" id="WP_188941581.1">
    <property type="nucleotide sequence ID" value="NZ_BMNA01000004.1"/>
</dbReference>
<dbReference type="InterPro" id="IPR028098">
    <property type="entry name" value="Glyco_trans_4-like_N"/>
</dbReference>
<keyword evidence="6" id="KW-1185">Reference proteome</keyword>
<evidence type="ECO:0000259" key="3">
    <source>
        <dbReference type="Pfam" id="PF00534"/>
    </source>
</evidence>
<feature type="domain" description="Glycosyl transferase family 1" evidence="3">
    <location>
        <begin position="202"/>
        <end position="365"/>
    </location>
</feature>
<protein>
    <submittedName>
        <fullName evidence="5">Glycosyl transferase</fullName>
    </submittedName>
</protein>
<evidence type="ECO:0000259" key="4">
    <source>
        <dbReference type="Pfam" id="PF13439"/>
    </source>
</evidence>
<organism evidence="5 6">
    <name type="scientific">Nakamurella endophytica</name>
    <dbReference type="NCBI Taxonomy" id="1748367"/>
    <lineage>
        <taxon>Bacteria</taxon>
        <taxon>Bacillati</taxon>
        <taxon>Actinomycetota</taxon>
        <taxon>Actinomycetes</taxon>
        <taxon>Nakamurellales</taxon>
        <taxon>Nakamurellaceae</taxon>
        <taxon>Nakamurella</taxon>
    </lineage>
</organism>
<comment type="caution">
    <text evidence="5">The sequence shown here is derived from an EMBL/GenBank/DDBJ whole genome shotgun (WGS) entry which is preliminary data.</text>
</comment>
<evidence type="ECO:0000313" key="5">
    <source>
        <dbReference type="EMBL" id="GGM01488.1"/>
    </source>
</evidence>
<dbReference type="Pfam" id="PF13439">
    <property type="entry name" value="Glyco_transf_4"/>
    <property type="match status" value="1"/>
</dbReference>
<dbReference type="Gene3D" id="3.40.50.2000">
    <property type="entry name" value="Glycogen Phosphorylase B"/>
    <property type="match status" value="2"/>
</dbReference>
<dbReference type="GO" id="GO:0016757">
    <property type="term" value="F:glycosyltransferase activity"/>
    <property type="evidence" value="ECO:0007669"/>
    <property type="project" value="UniProtKB-KW"/>
</dbReference>
<dbReference type="InterPro" id="IPR001296">
    <property type="entry name" value="Glyco_trans_1"/>
</dbReference>
<reference evidence="5" key="2">
    <citation type="submission" date="2020-09" db="EMBL/GenBank/DDBJ databases">
        <authorList>
            <person name="Sun Q."/>
            <person name="Zhou Y."/>
        </authorList>
    </citation>
    <scope>NUCLEOTIDE SEQUENCE</scope>
    <source>
        <strain evidence="5">CGMCC 4.7308</strain>
    </source>
</reference>
<dbReference type="AlphaFoldDB" id="A0A917SW28"/>
<dbReference type="Proteomes" id="UP000655208">
    <property type="component" value="Unassembled WGS sequence"/>
</dbReference>
<dbReference type="Pfam" id="PF00534">
    <property type="entry name" value="Glycos_transf_1"/>
    <property type="match status" value="1"/>
</dbReference>
<feature type="domain" description="Glycosyltransferase subfamily 4-like N-terminal" evidence="4">
    <location>
        <begin position="16"/>
        <end position="191"/>
    </location>
</feature>